<dbReference type="Gene3D" id="3.90.1530.10">
    <property type="entry name" value="Conserved hypothetical protein from pyrococcus furiosus pfu- 392566-001, ParB domain"/>
    <property type="match status" value="1"/>
</dbReference>
<dbReference type="SMART" id="SM00470">
    <property type="entry name" value="ParB"/>
    <property type="match status" value="1"/>
</dbReference>
<evidence type="ECO:0000256" key="1">
    <source>
        <dbReference type="SAM" id="Coils"/>
    </source>
</evidence>
<dbReference type="Pfam" id="PF02195">
    <property type="entry name" value="ParB_N"/>
    <property type="match status" value="1"/>
</dbReference>
<organism evidence="3 4">
    <name type="scientific">Tectimicrobiota bacterium</name>
    <dbReference type="NCBI Taxonomy" id="2528274"/>
    <lineage>
        <taxon>Bacteria</taxon>
        <taxon>Pseudomonadati</taxon>
        <taxon>Nitrospinota/Tectimicrobiota group</taxon>
        <taxon>Candidatus Tectimicrobiota</taxon>
    </lineage>
</organism>
<comment type="caution">
    <text evidence="3">The sequence shown here is derived from an EMBL/GenBank/DDBJ whole genome shotgun (WGS) entry which is preliminary data.</text>
</comment>
<name>A0A933LQ42_UNCTE</name>
<evidence type="ECO:0000313" key="3">
    <source>
        <dbReference type="EMBL" id="MBI4595289.1"/>
    </source>
</evidence>
<dbReference type="Proteomes" id="UP000772181">
    <property type="component" value="Unassembled WGS sequence"/>
</dbReference>
<proteinExistence type="predicted"/>
<feature type="coiled-coil region" evidence="1">
    <location>
        <begin position="92"/>
        <end position="124"/>
    </location>
</feature>
<evidence type="ECO:0000313" key="4">
    <source>
        <dbReference type="Proteomes" id="UP000772181"/>
    </source>
</evidence>
<dbReference type="InterPro" id="IPR036086">
    <property type="entry name" value="ParB/Sulfiredoxin_sf"/>
</dbReference>
<reference evidence="3" key="1">
    <citation type="submission" date="2020-07" db="EMBL/GenBank/DDBJ databases">
        <title>Huge and variable diversity of episymbiotic CPR bacteria and DPANN archaea in groundwater ecosystems.</title>
        <authorList>
            <person name="He C.Y."/>
            <person name="Keren R."/>
            <person name="Whittaker M."/>
            <person name="Farag I.F."/>
            <person name="Doudna J."/>
            <person name="Cate J.H.D."/>
            <person name="Banfield J.F."/>
        </authorList>
    </citation>
    <scope>NUCLEOTIDE SEQUENCE</scope>
    <source>
        <strain evidence="3">NC_groundwater_1482_Ag_S-0.65um_47_24</strain>
    </source>
</reference>
<feature type="domain" description="ParB-like N-terminal" evidence="2">
    <location>
        <begin position="8"/>
        <end position="94"/>
    </location>
</feature>
<dbReference type="AlphaFoldDB" id="A0A933LQ42"/>
<evidence type="ECO:0000259" key="2">
    <source>
        <dbReference type="SMART" id="SM00470"/>
    </source>
</evidence>
<dbReference type="EMBL" id="JACQWF010000128">
    <property type="protein sequence ID" value="MBI4595289.1"/>
    <property type="molecule type" value="Genomic_DNA"/>
</dbReference>
<protein>
    <submittedName>
        <fullName evidence="3">ParB N-terminal domain-containing protein</fullName>
    </submittedName>
</protein>
<feature type="coiled-coil region" evidence="1">
    <location>
        <begin position="200"/>
        <end position="309"/>
    </location>
</feature>
<dbReference type="SUPFAM" id="SSF110849">
    <property type="entry name" value="ParB/Sulfiredoxin"/>
    <property type="match status" value="1"/>
</dbReference>
<sequence>MEDRRNFIYVRIELLRSEKNFFDDLEGKDFERLVASIRKNGIYEPLGVSENEDGTFTIRSGHQRYRAAQLAGRKEAPCYIEDKNLIDAAFDTDICRRHLKEEEQEKAEATKEELAKEEKAMLREIIVPKLIPELVELYDIGKLSVNDASSIARNVPKEVQKTIAASLVNTSSHLPLDQSTVASKEVEPVVIVPPEYEEEMKSLQHKLEKIKAEGREMKDTLFEKEKLVKEIRQKASEQKEALLEKIETLEAAKQKAGEEARKEFEKDQEEYRLRLVSMSHEVQVKEREIEALKEKIITAENKESGYQAEIKGQKLVRAQIEQAHKAELERLSRPDLIAKKLDYLAENLEALIDQFKSLGKVKSMKAVVAKYGLQKKVKNIINLGEEMGKCLTEGEPA</sequence>
<accession>A0A933LQ42</accession>
<keyword evidence="1" id="KW-0175">Coiled coil</keyword>
<gene>
    <name evidence="3" type="ORF">HY730_02810</name>
</gene>
<dbReference type="InterPro" id="IPR003115">
    <property type="entry name" value="ParB_N"/>
</dbReference>